<dbReference type="EMBL" id="CP036401">
    <property type="protein sequence ID" value="QBI02841.1"/>
    <property type="molecule type" value="Genomic_DNA"/>
</dbReference>
<gene>
    <name evidence="1" type="ORF">EYF70_19815</name>
</gene>
<protein>
    <submittedName>
        <fullName evidence="1">Uncharacterized protein</fullName>
    </submittedName>
</protein>
<name>A0ABX5RXY5_9BURK</name>
<sequence>MIAKAAAVSWRSASPYNRQKNNFLCAAMTGLRRLPPAAALAALFFCIPASAGDTIDDLAGDYGLASSTTVPASDWGYSKGRISIRKLDDRHVLILLACEWKRDPKAVCGDHYFARQRDGGIYLQDMNTGWLRLYFDPATRSLAIISRGADARESVRRDIFTPTSAPLGDRALIRRMQREQRSAGHQENLRVFGHHSRRAYLNNRIEFQSTP</sequence>
<reference evidence="1 2" key="1">
    <citation type="submission" date="2019-02" db="EMBL/GenBank/DDBJ databases">
        <title>Draft Genome Sequences of Six Type Strains of the Genus Massilia.</title>
        <authorList>
            <person name="Miess H."/>
            <person name="Frediansyhah A."/>
            <person name="Gross H."/>
        </authorList>
    </citation>
    <scope>NUCLEOTIDE SEQUENCE [LARGE SCALE GENOMIC DNA]</scope>
    <source>
        <strain evidence="1 2">DSM 17472</strain>
    </source>
</reference>
<dbReference type="RefSeq" id="WP_131146950.1">
    <property type="nucleotide sequence ID" value="NZ_BMWV01000011.1"/>
</dbReference>
<dbReference type="Proteomes" id="UP000292307">
    <property type="component" value="Chromosome"/>
</dbReference>
<evidence type="ECO:0000313" key="1">
    <source>
        <dbReference type="EMBL" id="QBI02841.1"/>
    </source>
</evidence>
<keyword evidence="2" id="KW-1185">Reference proteome</keyword>
<organism evidence="1 2">
    <name type="scientific">Pseudoduganella albidiflava</name>
    <dbReference type="NCBI Taxonomy" id="321983"/>
    <lineage>
        <taxon>Bacteria</taxon>
        <taxon>Pseudomonadati</taxon>
        <taxon>Pseudomonadota</taxon>
        <taxon>Betaproteobacteria</taxon>
        <taxon>Burkholderiales</taxon>
        <taxon>Oxalobacteraceae</taxon>
        <taxon>Telluria group</taxon>
        <taxon>Pseudoduganella</taxon>
    </lineage>
</organism>
<evidence type="ECO:0000313" key="2">
    <source>
        <dbReference type="Proteomes" id="UP000292307"/>
    </source>
</evidence>
<proteinExistence type="predicted"/>
<accession>A0ABX5RXY5</accession>